<sequence>MSVKETITRKLAERFEPDFLEVLDESERHHGHSGWREGGETHFRVRIATRHFDGMTRVRQHRAVMETLDAELKDRVHALAIEVLPVGGPYELPARI</sequence>
<accession>A0ABW5QID8</accession>
<keyword evidence="3" id="KW-1185">Reference proteome</keyword>
<reference evidence="3" key="1">
    <citation type="journal article" date="2019" name="Int. J. Syst. Evol. Microbiol.">
        <title>The Global Catalogue of Microorganisms (GCM) 10K type strain sequencing project: providing services to taxonomists for standard genome sequencing and annotation.</title>
        <authorList>
            <consortium name="The Broad Institute Genomics Platform"/>
            <consortium name="The Broad Institute Genome Sequencing Center for Infectious Disease"/>
            <person name="Wu L."/>
            <person name="Ma J."/>
        </authorList>
    </citation>
    <scope>NUCLEOTIDE SEQUENCE [LARGE SCALE GENOMIC DNA]</scope>
    <source>
        <strain evidence="3">CCM 7427</strain>
    </source>
</reference>
<dbReference type="InterPro" id="IPR002634">
    <property type="entry name" value="BolA"/>
</dbReference>
<dbReference type="Pfam" id="PF01722">
    <property type="entry name" value="BolA"/>
    <property type="match status" value="1"/>
</dbReference>
<dbReference type="EMBL" id="JBHUNP010000001">
    <property type="protein sequence ID" value="MFD2647530.1"/>
    <property type="molecule type" value="Genomic_DNA"/>
</dbReference>
<comment type="similarity">
    <text evidence="1">Belongs to the BolA/IbaG family.</text>
</comment>
<comment type="caution">
    <text evidence="2">The sequence shown here is derived from an EMBL/GenBank/DDBJ whole genome shotgun (WGS) entry which is preliminary data.</text>
</comment>
<dbReference type="Gene3D" id="3.30.300.90">
    <property type="entry name" value="BolA-like"/>
    <property type="match status" value="1"/>
</dbReference>
<dbReference type="PANTHER" id="PTHR46230:SF7">
    <property type="entry name" value="BOLA-LIKE PROTEIN 1"/>
    <property type="match status" value="1"/>
</dbReference>
<dbReference type="PIRSF" id="PIRSF003113">
    <property type="entry name" value="BolA"/>
    <property type="match status" value="1"/>
</dbReference>
<dbReference type="Proteomes" id="UP001597521">
    <property type="component" value="Unassembled WGS sequence"/>
</dbReference>
<evidence type="ECO:0000256" key="1">
    <source>
        <dbReference type="RuleBase" id="RU003860"/>
    </source>
</evidence>
<dbReference type="SUPFAM" id="SSF82657">
    <property type="entry name" value="BolA-like"/>
    <property type="match status" value="1"/>
</dbReference>
<evidence type="ECO:0000313" key="2">
    <source>
        <dbReference type="EMBL" id="MFD2647530.1"/>
    </source>
</evidence>
<proteinExistence type="inferred from homology"/>
<gene>
    <name evidence="2" type="ORF">ACFSX5_06980</name>
</gene>
<name>A0ABW5QID8_9HYPH</name>
<organism evidence="2 3">
    <name type="scientific">Devosia albogilva</name>
    <dbReference type="NCBI Taxonomy" id="429726"/>
    <lineage>
        <taxon>Bacteria</taxon>
        <taxon>Pseudomonadati</taxon>
        <taxon>Pseudomonadota</taxon>
        <taxon>Alphaproteobacteria</taxon>
        <taxon>Hyphomicrobiales</taxon>
        <taxon>Devosiaceae</taxon>
        <taxon>Devosia</taxon>
    </lineage>
</organism>
<dbReference type="InterPro" id="IPR036065">
    <property type="entry name" value="BolA-like_sf"/>
</dbReference>
<dbReference type="RefSeq" id="WP_386832553.1">
    <property type="nucleotide sequence ID" value="NZ_JBHUNP010000001.1"/>
</dbReference>
<protein>
    <submittedName>
        <fullName evidence="2">BolA family protein</fullName>
    </submittedName>
</protein>
<dbReference type="PANTHER" id="PTHR46230">
    <property type="match status" value="1"/>
</dbReference>
<evidence type="ECO:0000313" key="3">
    <source>
        <dbReference type="Proteomes" id="UP001597521"/>
    </source>
</evidence>